<reference evidence="2 3" key="1">
    <citation type="submission" date="2017-12" db="EMBL/GenBank/DDBJ databases">
        <title>Comparative genomics of Botrytis spp.</title>
        <authorList>
            <person name="Valero-Jimenez C.A."/>
            <person name="Tapia P."/>
            <person name="Veloso J."/>
            <person name="Silva-Moreno E."/>
            <person name="Staats M."/>
            <person name="Valdes J.H."/>
            <person name="Van Kan J.A.L."/>
        </authorList>
    </citation>
    <scope>NUCLEOTIDE SEQUENCE [LARGE SCALE GENOMIC DNA]</scope>
    <source>
        <strain evidence="2 3">MUCL3349</strain>
    </source>
</reference>
<evidence type="ECO:0000313" key="3">
    <source>
        <dbReference type="Proteomes" id="UP000297280"/>
    </source>
</evidence>
<organism evidence="2 3">
    <name type="scientific">Botrytis porri</name>
    <dbReference type="NCBI Taxonomy" id="87229"/>
    <lineage>
        <taxon>Eukaryota</taxon>
        <taxon>Fungi</taxon>
        <taxon>Dikarya</taxon>
        <taxon>Ascomycota</taxon>
        <taxon>Pezizomycotina</taxon>
        <taxon>Leotiomycetes</taxon>
        <taxon>Helotiales</taxon>
        <taxon>Sclerotiniaceae</taxon>
        <taxon>Botrytis</taxon>
    </lineage>
</organism>
<evidence type="ECO:0000313" key="2">
    <source>
        <dbReference type="EMBL" id="TGO86313.1"/>
    </source>
</evidence>
<accession>A0A4Z1KJP8</accession>
<dbReference type="AlphaFoldDB" id="A0A4Z1KJP8"/>
<sequence>MQFAAPDSNSAIRDIAKNVHVSGSNGSITSSLRAPDKLHSDQIAPQNGANQPTNQQTNAYVQ</sequence>
<name>A0A4Z1KJP8_9HELO</name>
<feature type="region of interest" description="Disordered" evidence="1">
    <location>
        <begin position="1"/>
        <end position="62"/>
    </location>
</feature>
<gene>
    <name evidence="2" type="ORF">BPOR_0314g00080</name>
</gene>
<keyword evidence="3" id="KW-1185">Reference proteome</keyword>
<protein>
    <submittedName>
        <fullName evidence="2">Uncharacterized protein</fullName>
    </submittedName>
</protein>
<feature type="compositionally biased region" description="Polar residues" evidence="1">
    <location>
        <begin position="21"/>
        <end position="32"/>
    </location>
</feature>
<evidence type="ECO:0000256" key="1">
    <source>
        <dbReference type="SAM" id="MobiDB-lite"/>
    </source>
</evidence>
<dbReference type="Proteomes" id="UP000297280">
    <property type="component" value="Unassembled WGS sequence"/>
</dbReference>
<comment type="caution">
    <text evidence="2">The sequence shown here is derived from an EMBL/GenBank/DDBJ whole genome shotgun (WGS) entry which is preliminary data.</text>
</comment>
<feature type="compositionally biased region" description="Polar residues" evidence="1">
    <location>
        <begin position="43"/>
        <end position="62"/>
    </location>
</feature>
<dbReference type="EMBL" id="PQXO01000313">
    <property type="protein sequence ID" value="TGO86313.1"/>
    <property type="molecule type" value="Genomic_DNA"/>
</dbReference>
<proteinExistence type="predicted"/>